<evidence type="ECO:0000313" key="9">
    <source>
        <dbReference type="EMBL" id="SMF94183.1"/>
    </source>
</evidence>
<evidence type="ECO:0000256" key="3">
    <source>
        <dbReference type="ARBA" id="ARBA00022722"/>
    </source>
</evidence>
<evidence type="ECO:0000256" key="8">
    <source>
        <dbReference type="HAMAP-Rule" id="MF_00009"/>
    </source>
</evidence>
<dbReference type="STRING" id="1760988.SAMN02949497_1492"/>
<evidence type="ECO:0000313" key="10">
    <source>
        <dbReference type="Proteomes" id="UP000192923"/>
    </source>
</evidence>
<keyword evidence="2 8" id="KW-0690">Ribosome biogenesis</keyword>
<dbReference type="HAMAP" id="MF_00009">
    <property type="entry name" value="Endoribonucl_YbeY"/>
    <property type="match status" value="1"/>
</dbReference>
<keyword evidence="10" id="KW-1185">Reference proteome</keyword>
<dbReference type="InterPro" id="IPR002036">
    <property type="entry name" value="YbeY"/>
</dbReference>
<accession>A0A1Y6D030</accession>
<reference evidence="9 10" key="1">
    <citation type="submission" date="2016-12" db="EMBL/GenBank/DDBJ databases">
        <authorList>
            <person name="Song W.-J."/>
            <person name="Kurnit D.M."/>
        </authorList>
    </citation>
    <scope>NUCLEOTIDE SEQUENCE [LARGE SCALE GENOMIC DNA]</scope>
    <source>
        <strain evidence="9 10">175</strain>
    </source>
</reference>
<dbReference type="EC" id="3.1.-.-" evidence="8"/>
<feature type="binding site" evidence="8">
    <location>
        <position position="123"/>
    </location>
    <ligand>
        <name>Zn(2+)</name>
        <dbReference type="ChEBI" id="CHEBI:29105"/>
        <note>catalytic</note>
    </ligand>
</feature>
<dbReference type="AlphaFoldDB" id="A0A1Y6D030"/>
<evidence type="ECO:0000256" key="2">
    <source>
        <dbReference type="ARBA" id="ARBA00022517"/>
    </source>
</evidence>
<dbReference type="GO" id="GO:0004521">
    <property type="term" value="F:RNA endonuclease activity"/>
    <property type="evidence" value="ECO:0007669"/>
    <property type="project" value="UniProtKB-UniRule"/>
</dbReference>
<keyword evidence="3 8" id="KW-0540">Nuclease</keyword>
<keyword evidence="8" id="KW-0963">Cytoplasm</keyword>
<keyword evidence="7 8" id="KW-0862">Zinc</keyword>
<dbReference type="PROSITE" id="PS01306">
    <property type="entry name" value="UPF0054"/>
    <property type="match status" value="1"/>
</dbReference>
<comment type="subcellular location">
    <subcellularLocation>
        <location evidence="8">Cytoplasm</location>
    </subcellularLocation>
</comment>
<dbReference type="Gene3D" id="3.40.390.30">
    <property type="entry name" value="Metalloproteases ('zincins'), catalytic domain"/>
    <property type="match status" value="1"/>
</dbReference>
<gene>
    <name evidence="8" type="primary">ybeY</name>
    <name evidence="9" type="ORF">SAMN02949497_1492</name>
</gene>
<name>A0A1Y6D030_9GAMM</name>
<dbReference type="PANTHER" id="PTHR46986">
    <property type="entry name" value="ENDORIBONUCLEASE YBEY, CHLOROPLASTIC"/>
    <property type="match status" value="1"/>
</dbReference>
<keyword evidence="8" id="KW-0698">rRNA processing</keyword>
<dbReference type="Proteomes" id="UP000192923">
    <property type="component" value="Unassembled WGS sequence"/>
</dbReference>
<keyword evidence="4 8" id="KW-0479">Metal-binding</keyword>
<comment type="cofactor">
    <cofactor evidence="8">
        <name>Zn(2+)</name>
        <dbReference type="ChEBI" id="CHEBI:29105"/>
    </cofactor>
    <text evidence="8">Binds 1 zinc ion.</text>
</comment>
<keyword evidence="5 8" id="KW-0255">Endonuclease</keyword>
<dbReference type="GO" id="GO:0005737">
    <property type="term" value="C:cytoplasm"/>
    <property type="evidence" value="ECO:0007669"/>
    <property type="project" value="UniProtKB-SubCell"/>
</dbReference>
<dbReference type="SUPFAM" id="SSF55486">
    <property type="entry name" value="Metalloproteases ('zincins'), catalytic domain"/>
    <property type="match status" value="1"/>
</dbReference>
<comment type="function">
    <text evidence="8">Single strand-specific metallo-endoribonuclease involved in late-stage 70S ribosome quality control and in maturation of the 3' terminus of the 16S rRNA.</text>
</comment>
<dbReference type="PANTHER" id="PTHR46986:SF1">
    <property type="entry name" value="ENDORIBONUCLEASE YBEY, CHLOROPLASTIC"/>
    <property type="match status" value="1"/>
</dbReference>
<dbReference type="GO" id="GO:0004222">
    <property type="term" value="F:metalloendopeptidase activity"/>
    <property type="evidence" value="ECO:0007669"/>
    <property type="project" value="InterPro"/>
</dbReference>
<feature type="binding site" evidence="8">
    <location>
        <position position="117"/>
    </location>
    <ligand>
        <name>Zn(2+)</name>
        <dbReference type="ChEBI" id="CHEBI:29105"/>
        <note>catalytic</note>
    </ligand>
</feature>
<evidence type="ECO:0000256" key="6">
    <source>
        <dbReference type="ARBA" id="ARBA00022801"/>
    </source>
</evidence>
<evidence type="ECO:0000256" key="4">
    <source>
        <dbReference type="ARBA" id="ARBA00022723"/>
    </source>
</evidence>
<dbReference type="NCBIfam" id="TIGR00043">
    <property type="entry name" value="rRNA maturation RNase YbeY"/>
    <property type="match status" value="1"/>
</dbReference>
<dbReference type="GO" id="GO:0008270">
    <property type="term" value="F:zinc ion binding"/>
    <property type="evidence" value="ECO:0007669"/>
    <property type="project" value="UniProtKB-UniRule"/>
</dbReference>
<dbReference type="Pfam" id="PF02130">
    <property type="entry name" value="YbeY"/>
    <property type="match status" value="1"/>
</dbReference>
<dbReference type="InterPro" id="IPR023091">
    <property type="entry name" value="MetalPrtase_cat_dom_sf_prd"/>
</dbReference>
<feature type="binding site" evidence="8">
    <location>
        <position position="113"/>
    </location>
    <ligand>
        <name>Zn(2+)</name>
        <dbReference type="ChEBI" id="CHEBI:29105"/>
        <note>catalytic</note>
    </ligand>
</feature>
<sequence length="156" mass="17010">MIQIDIENASTADSLPDAAHFRRWAEAAAPDGDAEVYVRVVDEAESAELNQTYRHKSGPTNVLSFPFEPPEGLPEAELGTFLGDLVVCAAVVEREAAEQGKTPEAHWAHMLVHGMLHLQGYDHIEDGEAEAMEAEEIAILDRLGFPNPYDAEAAQS</sequence>
<proteinExistence type="inferred from homology"/>
<dbReference type="InterPro" id="IPR020549">
    <property type="entry name" value="YbeY_CS"/>
</dbReference>
<evidence type="ECO:0000256" key="7">
    <source>
        <dbReference type="ARBA" id="ARBA00022833"/>
    </source>
</evidence>
<dbReference type="EMBL" id="FXAM01000001">
    <property type="protein sequence ID" value="SMF94183.1"/>
    <property type="molecule type" value="Genomic_DNA"/>
</dbReference>
<evidence type="ECO:0000256" key="1">
    <source>
        <dbReference type="ARBA" id="ARBA00010875"/>
    </source>
</evidence>
<keyword evidence="6 8" id="KW-0378">Hydrolase</keyword>
<dbReference type="GO" id="GO:0006364">
    <property type="term" value="P:rRNA processing"/>
    <property type="evidence" value="ECO:0007669"/>
    <property type="project" value="UniProtKB-UniRule"/>
</dbReference>
<dbReference type="OrthoDB" id="9807740at2"/>
<evidence type="ECO:0000256" key="5">
    <source>
        <dbReference type="ARBA" id="ARBA00022759"/>
    </source>
</evidence>
<dbReference type="RefSeq" id="WP_085211340.1">
    <property type="nucleotide sequence ID" value="NZ_FXAM01000001.1"/>
</dbReference>
<organism evidence="9 10">
    <name type="scientific">Methylomagnum ishizawai</name>
    <dbReference type="NCBI Taxonomy" id="1760988"/>
    <lineage>
        <taxon>Bacteria</taxon>
        <taxon>Pseudomonadati</taxon>
        <taxon>Pseudomonadota</taxon>
        <taxon>Gammaproteobacteria</taxon>
        <taxon>Methylococcales</taxon>
        <taxon>Methylococcaceae</taxon>
        <taxon>Methylomagnum</taxon>
    </lineage>
</organism>
<comment type="similarity">
    <text evidence="1 8">Belongs to the endoribonuclease YbeY family.</text>
</comment>
<protein>
    <recommendedName>
        <fullName evidence="8">Endoribonuclease YbeY</fullName>
        <ecNumber evidence="8">3.1.-.-</ecNumber>
    </recommendedName>
</protein>